<evidence type="ECO:0000259" key="3">
    <source>
        <dbReference type="PROSITE" id="PS51767"/>
    </source>
</evidence>
<keyword evidence="5" id="KW-1185">Reference proteome</keyword>
<feature type="compositionally biased region" description="Polar residues" evidence="1">
    <location>
        <begin position="503"/>
        <end position="519"/>
    </location>
</feature>
<dbReference type="InterPro" id="IPR033121">
    <property type="entry name" value="PEPTIDASE_A1"/>
</dbReference>
<protein>
    <recommendedName>
        <fullName evidence="3">Peptidase A1 domain-containing protein</fullName>
    </recommendedName>
</protein>
<evidence type="ECO:0000313" key="5">
    <source>
        <dbReference type="Proteomes" id="UP000294003"/>
    </source>
</evidence>
<keyword evidence="2" id="KW-0472">Membrane</keyword>
<comment type="caution">
    <text evidence="4">The sequence shown here is derived from an EMBL/GenBank/DDBJ whole genome shotgun (WGS) entry which is preliminary data.</text>
</comment>
<keyword evidence="2" id="KW-1133">Transmembrane helix</keyword>
<feature type="region of interest" description="Disordered" evidence="1">
    <location>
        <begin position="492"/>
        <end position="587"/>
    </location>
</feature>
<name>A0ABY0GR02_9PEZI</name>
<reference evidence="4 5" key="1">
    <citation type="submission" date="2018-06" db="EMBL/GenBank/DDBJ databases">
        <title>Complete Genomes of Monosporascus.</title>
        <authorList>
            <person name="Robinson A.J."/>
            <person name="Natvig D.O."/>
        </authorList>
    </citation>
    <scope>NUCLEOTIDE SEQUENCE [LARGE SCALE GENOMIC DNA]</scope>
    <source>
        <strain evidence="4 5">CBS 609.92</strain>
    </source>
</reference>
<dbReference type="InterPro" id="IPR021109">
    <property type="entry name" value="Peptidase_aspartic_dom_sf"/>
</dbReference>
<gene>
    <name evidence="4" type="ORF">DL762_010661</name>
</gene>
<proteinExistence type="predicted"/>
<accession>A0ABY0GR02</accession>
<feature type="transmembrane region" description="Helical" evidence="2">
    <location>
        <begin position="339"/>
        <end position="362"/>
    </location>
</feature>
<sequence length="680" mass="75146">MGYLGLGGSGDYAMETVVAFDSTQEQPNSLNKQIVAVVNDTDFYTGFFGLGMQSFSFHSGVAQSPIAALADRDGTIGGHSYGYTAGAYYVGTSGTPLSLTLGGYDENRFEHHDISFRLNSTTYHPEVQIKSITASVANLDEAPTSWQWTSFALSSVDESVTAVIDSSTPFLWLPSSICDRFADAFNLTWNEALGLYLFDDYNLGRFRSSQDLSVNFTLASIDNANDSSEPHDQRDVNITISANAFIQTLRYPSMKAMSYRAPPVHYFPLRRVNDGGKIIIGRTFMQEAYLITDYDMRTFSVHQARFPDDPLRNTSIKATPSGNRPHAPHKEHNGLTRDAVAGIVVGASVLGMAIIMMVWWMLRKKKVQGRGDGQPEPPRTQATGLLLRGPKTFPWLKFRIGNPRDQFSPSPYSSKGYDTPSPQPLPAVQYGPKHLRSNGAEFGPEDIMAYEIARMGLGPLPPDLEYDLSSPSMQDHVNGNRAVDPTAYHRPFPGHIGPDARFTASQSPDDYSDGSTSPMTPYGDLRGEWAHNMSQFPSSQPLVPPQPRARPEHTLAPSDPNPNYTLRSAPSHGSLMHPSTPIQRRPIDSDNVICLGPLPPNIRLPYQTYPSSMPPPAEPWGVDLIDPPTIPSLDRQHRASTTDTLGSNYTVDEEGRWRIHGSDIVHIPQPPERRYSWEDS</sequence>
<dbReference type="Pfam" id="PF00026">
    <property type="entry name" value="Asp"/>
    <property type="match status" value="1"/>
</dbReference>
<dbReference type="SUPFAM" id="SSF50630">
    <property type="entry name" value="Acid proteases"/>
    <property type="match status" value="1"/>
</dbReference>
<evidence type="ECO:0000256" key="2">
    <source>
        <dbReference type="SAM" id="Phobius"/>
    </source>
</evidence>
<evidence type="ECO:0000256" key="1">
    <source>
        <dbReference type="SAM" id="MobiDB-lite"/>
    </source>
</evidence>
<dbReference type="Proteomes" id="UP000294003">
    <property type="component" value="Unassembled WGS sequence"/>
</dbReference>
<dbReference type="Gene3D" id="2.40.70.10">
    <property type="entry name" value="Acid Proteases"/>
    <property type="match status" value="1"/>
</dbReference>
<dbReference type="PROSITE" id="PS51767">
    <property type="entry name" value="PEPTIDASE_A1"/>
    <property type="match status" value="1"/>
</dbReference>
<feature type="region of interest" description="Disordered" evidence="1">
    <location>
        <begin position="400"/>
        <end position="421"/>
    </location>
</feature>
<dbReference type="EMBL" id="QJNS01000747">
    <property type="protein sequence ID" value="RYO73833.1"/>
    <property type="molecule type" value="Genomic_DNA"/>
</dbReference>
<keyword evidence="2" id="KW-0812">Transmembrane</keyword>
<feature type="compositionally biased region" description="Polar residues" evidence="1">
    <location>
        <begin position="532"/>
        <end position="541"/>
    </location>
</feature>
<feature type="domain" description="Peptidase A1" evidence="3">
    <location>
        <begin position="1"/>
        <end position="302"/>
    </location>
</feature>
<evidence type="ECO:0000313" key="4">
    <source>
        <dbReference type="EMBL" id="RYO73833.1"/>
    </source>
</evidence>
<organism evidence="4 5">
    <name type="scientific">Monosporascus cannonballus</name>
    <dbReference type="NCBI Taxonomy" id="155416"/>
    <lineage>
        <taxon>Eukaryota</taxon>
        <taxon>Fungi</taxon>
        <taxon>Dikarya</taxon>
        <taxon>Ascomycota</taxon>
        <taxon>Pezizomycotina</taxon>
        <taxon>Sordariomycetes</taxon>
        <taxon>Xylariomycetidae</taxon>
        <taxon>Xylariales</taxon>
        <taxon>Xylariales incertae sedis</taxon>
        <taxon>Monosporascus</taxon>
    </lineage>
</organism>